<gene>
    <name evidence="2" type="ORF">HCDG_06650</name>
</gene>
<dbReference type="PANTHER" id="PTHR38248">
    <property type="entry name" value="FUNK1 6"/>
    <property type="match status" value="1"/>
</dbReference>
<dbReference type="VEuPathDB" id="FungiDB:HCDG_06650"/>
<keyword evidence="2" id="KW-0418">Kinase</keyword>
<dbReference type="InterPro" id="IPR040976">
    <property type="entry name" value="Pkinase_fungal"/>
</dbReference>
<dbReference type="STRING" id="544712.C6HKB9"/>
<keyword evidence="2" id="KW-0723">Serine/threonine-protein kinase</keyword>
<dbReference type="GO" id="GO:0004674">
    <property type="term" value="F:protein serine/threonine kinase activity"/>
    <property type="evidence" value="ECO:0007669"/>
    <property type="project" value="UniProtKB-KW"/>
</dbReference>
<name>C6HKB9_AJECH</name>
<accession>C6HKB9</accession>
<evidence type="ECO:0000259" key="1">
    <source>
        <dbReference type="Pfam" id="PF17667"/>
    </source>
</evidence>
<dbReference type="SUPFAM" id="SSF56112">
    <property type="entry name" value="Protein kinase-like (PK-like)"/>
    <property type="match status" value="1"/>
</dbReference>
<dbReference type="AlphaFoldDB" id="C6HKB9"/>
<evidence type="ECO:0000313" key="3">
    <source>
        <dbReference type="Proteomes" id="UP000002624"/>
    </source>
</evidence>
<dbReference type="InterPro" id="IPR011009">
    <property type="entry name" value="Kinase-like_dom_sf"/>
</dbReference>
<organism evidence="2 3">
    <name type="scientific">Ajellomyces capsulatus (strain H143)</name>
    <name type="common">Darling's disease fungus</name>
    <name type="synonym">Histoplasma capsulatum</name>
    <dbReference type="NCBI Taxonomy" id="544712"/>
    <lineage>
        <taxon>Eukaryota</taxon>
        <taxon>Fungi</taxon>
        <taxon>Dikarya</taxon>
        <taxon>Ascomycota</taxon>
        <taxon>Pezizomycotina</taxon>
        <taxon>Eurotiomycetes</taxon>
        <taxon>Eurotiomycetidae</taxon>
        <taxon>Onygenales</taxon>
        <taxon>Ajellomycetaceae</taxon>
        <taxon>Histoplasma</taxon>
    </lineage>
</organism>
<protein>
    <submittedName>
        <fullName evidence="2">Serine/threonine protein kinase Sgk2</fullName>
    </submittedName>
</protein>
<feature type="domain" description="Fungal-type protein kinase" evidence="1">
    <location>
        <begin position="125"/>
        <end position="196"/>
    </location>
</feature>
<dbReference type="EMBL" id="GG692429">
    <property type="protein sequence ID" value="EER39545.1"/>
    <property type="molecule type" value="Genomic_DNA"/>
</dbReference>
<sequence>MSDEELGLDTFITRNEDGSKSIIIKKFRGSEEMMLQLSKILSLQHFIQSEVELLELADQKNVQEVARVISHSIITNISDLCSGLIFHDKHHNFKRTSFSTTSSLHVSLRYPLKVIFQKTQIFRKENIIIITNPEKTNGHSDMLIDLDLAKEVGSGRSSAQHRTGTMEFMAIEVLLNINHTYQHDLESFFYVLIWQCVRRGWEKLDKLQRQGQPEESALRDWCTGTYQKIARSKRGDMTVDGFEDILSEFSPIFECVKPF</sequence>
<dbReference type="HOGENOM" id="CLU_005513_1_0_1"/>
<dbReference type="Proteomes" id="UP000002624">
    <property type="component" value="Unassembled WGS sequence"/>
</dbReference>
<dbReference type="PANTHER" id="PTHR38248:SF2">
    <property type="entry name" value="FUNK1 11"/>
    <property type="match status" value="1"/>
</dbReference>
<keyword evidence="2" id="KW-0808">Transferase</keyword>
<evidence type="ECO:0000313" key="2">
    <source>
        <dbReference type="EMBL" id="EER39545.1"/>
    </source>
</evidence>
<dbReference type="Pfam" id="PF17667">
    <property type="entry name" value="Pkinase_fungal"/>
    <property type="match status" value="1"/>
</dbReference>
<dbReference type="Gene3D" id="1.10.510.10">
    <property type="entry name" value="Transferase(Phosphotransferase) domain 1"/>
    <property type="match status" value="1"/>
</dbReference>
<reference evidence="3" key="1">
    <citation type="submission" date="2009-05" db="EMBL/GenBank/DDBJ databases">
        <title>The genome sequence of Ajellomyces capsulatus strain H143.</title>
        <authorList>
            <person name="Champion M."/>
            <person name="Cuomo C.A."/>
            <person name="Ma L.-J."/>
            <person name="Henn M.R."/>
            <person name="Sil A."/>
            <person name="Goldman B."/>
            <person name="Young S.K."/>
            <person name="Kodira C.D."/>
            <person name="Zeng Q."/>
            <person name="Koehrsen M."/>
            <person name="Alvarado L."/>
            <person name="Berlin A.M."/>
            <person name="Borenstein D."/>
            <person name="Chen Z."/>
            <person name="Engels R."/>
            <person name="Freedman E."/>
            <person name="Gellesch M."/>
            <person name="Goldberg J."/>
            <person name="Griggs A."/>
            <person name="Gujja S."/>
            <person name="Heiman D.I."/>
            <person name="Hepburn T.A."/>
            <person name="Howarth C."/>
            <person name="Jen D."/>
            <person name="Larson L."/>
            <person name="Lewis B."/>
            <person name="Mehta T."/>
            <person name="Park D."/>
            <person name="Pearson M."/>
            <person name="Roberts A."/>
            <person name="Saif S."/>
            <person name="Shea T.D."/>
            <person name="Shenoy N."/>
            <person name="Sisk P."/>
            <person name="Stolte C."/>
            <person name="Sykes S."/>
            <person name="Walk T."/>
            <person name="White J."/>
            <person name="Yandava C."/>
            <person name="Klein B."/>
            <person name="McEwen J.G."/>
            <person name="Puccia R."/>
            <person name="Goldman G.H."/>
            <person name="Felipe M.S."/>
            <person name="Nino-Vega G."/>
            <person name="San-Blas G."/>
            <person name="Taylor J.W."/>
            <person name="Mendoza L."/>
            <person name="Galagan J.E."/>
            <person name="Nusbaum C."/>
            <person name="Birren B.W."/>
        </authorList>
    </citation>
    <scope>NUCLEOTIDE SEQUENCE [LARGE SCALE GENOMIC DNA]</scope>
    <source>
        <strain evidence="3">H143</strain>
    </source>
</reference>
<proteinExistence type="predicted"/>